<dbReference type="SUPFAM" id="SSF82185">
    <property type="entry name" value="Histone H3 K4-specific methyltransferase SET7/9 N-terminal domain"/>
    <property type="match status" value="1"/>
</dbReference>
<dbReference type="OrthoDB" id="7342920at2"/>
<protein>
    <recommendedName>
        <fullName evidence="3">TonB C-terminal domain-containing protein</fullName>
    </recommendedName>
</protein>
<dbReference type="Gene3D" id="3.90.930.1">
    <property type="match status" value="1"/>
</dbReference>
<sequence>MKKSFLIIFSFFISISSFSQKDSIVNYLDKSYHKIAKERATYIQTIVKKDTLWLATVYFGNGKMKLQGHFKNKNLKTKTGLFKTFNDKGNLKTTQVYNSEGKKDGTYNYYSNNGKVMTVGTFQNGKEVGEWIYLDENLTRRAQIIFKDGKVLNHNLWDDQGSEIKEELVLLKVPEYNEGSRKLRIKLKNELIRDLRKKGLKTNFLLKCEIGKEGNVQNISITPKLDSKYEEQIINYFANLKGIEPGIIANMKVDYPWEIPFIIN</sequence>
<dbReference type="Proteomes" id="UP000092584">
    <property type="component" value="Unassembled WGS sequence"/>
</dbReference>
<accession>A0A1B8U136</accession>
<organism evidence="1 2">
    <name type="scientific">Polaribacter vadi</name>
    <dbReference type="NCBI Taxonomy" id="1774273"/>
    <lineage>
        <taxon>Bacteria</taxon>
        <taxon>Pseudomonadati</taxon>
        <taxon>Bacteroidota</taxon>
        <taxon>Flavobacteriia</taxon>
        <taxon>Flavobacteriales</taxon>
        <taxon>Flavobacteriaceae</taxon>
    </lineage>
</organism>
<dbReference type="EMBL" id="LSFM01000018">
    <property type="protein sequence ID" value="OBY65585.1"/>
    <property type="molecule type" value="Genomic_DNA"/>
</dbReference>
<evidence type="ECO:0008006" key="3">
    <source>
        <dbReference type="Google" id="ProtNLM"/>
    </source>
</evidence>
<name>A0A1B8U136_9FLAO</name>
<dbReference type="RefSeq" id="WP_065318362.1">
    <property type="nucleotide sequence ID" value="NZ_CP017477.1"/>
</dbReference>
<proteinExistence type="predicted"/>
<reference evidence="2" key="1">
    <citation type="submission" date="2016-02" db="EMBL/GenBank/DDBJ databases">
        <authorList>
            <person name="Shin S.-K."/>
            <person name="Yi H."/>
            <person name="Kim E."/>
        </authorList>
    </citation>
    <scope>NUCLEOTIDE SEQUENCE [LARGE SCALE GENOMIC DNA]</scope>
    <source>
        <strain evidence="2">LPB0003</strain>
    </source>
</reference>
<keyword evidence="2" id="KW-1185">Reference proteome</keyword>
<gene>
    <name evidence="1" type="ORF">LPB3_04285</name>
</gene>
<evidence type="ECO:0000313" key="1">
    <source>
        <dbReference type="EMBL" id="OBY65585.1"/>
    </source>
</evidence>
<comment type="caution">
    <text evidence="1">The sequence shown here is derived from an EMBL/GenBank/DDBJ whole genome shotgun (WGS) entry which is preliminary data.</text>
</comment>
<dbReference type="STRING" id="1774273.LPB03_00825"/>
<evidence type="ECO:0000313" key="2">
    <source>
        <dbReference type="Proteomes" id="UP000092584"/>
    </source>
</evidence>
<dbReference type="KEGG" id="pob:LPB03_00825"/>
<dbReference type="AlphaFoldDB" id="A0A1B8U136"/>